<feature type="transmembrane region" description="Helical" evidence="6">
    <location>
        <begin position="401"/>
        <end position="420"/>
    </location>
</feature>
<comment type="caution">
    <text evidence="7">The sequence shown here is derived from an EMBL/GenBank/DDBJ whole genome shotgun (WGS) entry which is preliminary data.</text>
</comment>
<dbReference type="EMBL" id="SVBY01000003">
    <property type="protein sequence ID" value="MBE6091663.1"/>
    <property type="molecule type" value="Genomic_DNA"/>
</dbReference>
<organism evidence="7 8">
    <name type="scientific">Selenomonas ruminantium</name>
    <dbReference type="NCBI Taxonomy" id="971"/>
    <lineage>
        <taxon>Bacteria</taxon>
        <taxon>Bacillati</taxon>
        <taxon>Bacillota</taxon>
        <taxon>Negativicutes</taxon>
        <taxon>Selenomonadales</taxon>
        <taxon>Selenomonadaceae</taxon>
        <taxon>Selenomonas</taxon>
    </lineage>
</organism>
<dbReference type="GO" id="GO:0005886">
    <property type="term" value="C:plasma membrane"/>
    <property type="evidence" value="ECO:0007669"/>
    <property type="project" value="UniProtKB-SubCell"/>
</dbReference>
<evidence type="ECO:0000313" key="7">
    <source>
        <dbReference type="EMBL" id="MBE6091663.1"/>
    </source>
</evidence>
<feature type="transmembrane region" description="Helical" evidence="6">
    <location>
        <begin position="154"/>
        <end position="176"/>
    </location>
</feature>
<protein>
    <submittedName>
        <fullName evidence="7">Polysaccharide biosynthesis protein</fullName>
    </submittedName>
</protein>
<keyword evidence="2" id="KW-1003">Cell membrane</keyword>
<evidence type="ECO:0000256" key="3">
    <source>
        <dbReference type="ARBA" id="ARBA00022692"/>
    </source>
</evidence>
<dbReference type="InterPro" id="IPR050833">
    <property type="entry name" value="Poly_Biosynth_Transport"/>
</dbReference>
<feature type="transmembrane region" description="Helical" evidence="6">
    <location>
        <begin position="339"/>
        <end position="364"/>
    </location>
</feature>
<keyword evidence="4 6" id="KW-1133">Transmembrane helix</keyword>
<gene>
    <name evidence="7" type="ORF">E7201_00570</name>
</gene>
<accession>A0A927WMA5</accession>
<dbReference type="PANTHER" id="PTHR30250:SF26">
    <property type="entry name" value="PSMA PROTEIN"/>
    <property type="match status" value="1"/>
</dbReference>
<comment type="subcellular location">
    <subcellularLocation>
        <location evidence="1">Cell membrane</location>
        <topology evidence="1">Multi-pass membrane protein</topology>
    </subcellularLocation>
</comment>
<dbReference type="InterPro" id="IPR002797">
    <property type="entry name" value="Polysacc_synth"/>
</dbReference>
<evidence type="ECO:0000256" key="6">
    <source>
        <dbReference type="SAM" id="Phobius"/>
    </source>
</evidence>
<feature type="transmembrane region" description="Helical" evidence="6">
    <location>
        <begin position="376"/>
        <end position="395"/>
    </location>
</feature>
<evidence type="ECO:0000256" key="1">
    <source>
        <dbReference type="ARBA" id="ARBA00004651"/>
    </source>
</evidence>
<evidence type="ECO:0000313" key="8">
    <source>
        <dbReference type="Proteomes" id="UP000761380"/>
    </source>
</evidence>
<evidence type="ECO:0000256" key="5">
    <source>
        <dbReference type="ARBA" id="ARBA00023136"/>
    </source>
</evidence>
<feature type="transmembrane region" description="Helical" evidence="6">
    <location>
        <begin position="84"/>
        <end position="105"/>
    </location>
</feature>
<feature type="transmembrane region" description="Helical" evidence="6">
    <location>
        <begin position="7"/>
        <end position="26"/>
    </location>
</feature>
<feature type="transmembrane region" description="Helical" evidence="6">
    <location>
        <begin position="182"/>
        <end position="203"/>
    </location>
</feature>
<dbReference type="AlphaFoldDB" id="A0A927WMA5"/>
<keyword evidence="3 6" id="KW-0812">Transmembrane</keyword>
<feature type="transmembrane region" description="Helical" evidence="6">
    <location>
        <begin position="465"/>
        <end position="484"/>
    </location>
</feature>
<reference evidence="7" key="1">
    <citation type="submission" date="2019-04" db="EMBL/GenBank/DDBJ databases">
        <title>Evolution of Biomass-Degrading Anaerobic Consortia Revealed by Metagenomics.</title>
        <authorList>
            <person name="Peng X."/>
        </authorList>
    </citation>
    <scope>NUCLEOTIDE SEQUENCE</scope>
    <source>
        <strain evidence="7">SIG240</strain>
    </source>
</reference>
<feature type="transmembrane region" description="Helical" evidence="6">
    <location>
        <begin position="311"/>
        <end position="333"/>
    </location>
</feature>
<evidence type="ECO:0000256" key="4">
    <source>
        <dbReference type="ARBA" id="ARBA00022989"/>
    </source>
</evidence>
<proteinExistence type="predicted"/>
<dbReference type="Pfam" id="PF01943">
    <property type="entry name" value="Polysacc_synt"/>
    <property type="match status" value="1"/>
</dbReference>
<dbReference type="Proteomes" id="UP000761380">
    <property type="component" value="Unassembled WGS sequence"/>
</dbReference>
<dbReference type="PANTHER" id="PTHR30250">
    <property type="entry name" value="PST FAMILY PREDICTED COLANIC ACID TRANSPORTER"/>
    <property type="match status" value="1"/>
</dbReference>
<feature type="transmembrane region" description="Helical" evidence="6">
    <location>
        <begin position="38"/>
        <end position="63"/>
    </location>
</feature>
<name>A0A927WMA5_SELRU</name>
<feature type="transmembrane region" description="Helical" evidence="6">
    <location>
        <begin position="125"/>
        <end position="147"/>
    </location>
</feature>
<feature type="transmembrane region" description="Helical" evidence="6">
    <location>
        <begin position="224"/>
        <end position="242"/>
    </location>
</feature>
<sequence>MNQRRWGAVLSYVNIILTVVVGLLYTPLMLRLLGQSEYGLYSLIGSVVGYLSVLDMGLGNTLVRYTAKNRVDGTTQREAEMNGLFLMMYSVIGIITFIVGAIIYANMDLLFGETLDAGEMQRARIMMVLLIFNFALSFPFSIFASILQAYEKFIFLRVTNILRVVLNPLLVLPFLYWGYGSVMMVVVSTLLNFACLFANWFYCWRYLQVKFRRGHFSKPFLREVAVYSFFIFLNAIMDKIYWGTGQFVLGIVSGTMQVAVYAIAMQFMMMFMNFSCAISGVLLPKVTMMVTNRASTEELTALMIRIGRLQYLVVGYLFVMFLLVGEDFIRLWAGDGYIAAYPIVLLLMAAMLVPLVQNVGIAILQAMNLNRYRMTAYTICAFIALIVSFPLANYYGGLGCAAATAGSLLISTGMIMNRYYAQKVKLDILQFWQNIGSMSKGMLLLLILVWASKNLLTLAVSWQNFLFMSILSTFLYVVIMYVWCMNEDERTLCRTAVNKLCRR</sequence>
<evidence type="ECO:0000256" key="2">
    <source>
        <dbReference type="ARBA" id="ARBA00022475"/>
    </source>
</evidence>
<keyword evidence="5 6" id="KW-0472">Membrane</keyword>
<feature type="transmembrane region" description="Helical" evidence="6">
    <location>
        <begin position="262"/>
        <end position="283"/>
    </location>
</feature>